<evidence type="ECO:0000313" key="2">
    <source>
        <dbReference type="EMBL" id="HIU28298.1"/>
    </source>
</evidence>
<accession>A0A9D1L9K8</accession>
<comment type="caution">
    <text evidence="2">The sequence shown here is derived from an EMBL/GenBank/DDBJ whole genome shotgun (WGS) entry which is preliminary data.</text>
</comment>
<keyword evidence="1" id="KW-0175">Coiled coil</keyword>
<dbReference type="EMBL" id="DVMO01000119">
    <property type="protein sequence ID" value="HIU28298.1"/>
    <property type="molecule type" value="Genomic_DNA"/>
</dbReference>
<organism evidence="2 3">
    <name type="scientific">Candidatus Fimisoma avicola</name>
    <dbReference type="NCBI Taxonomy" id="2840826"/>
    <lineage>
        <taxon>Bacteria</taxon>
        <taxon>Bacillati</taxon>
        <taxon>Bacillota</taxon>
        <taxon>Clostridia</taxon>
        <taxon>Eubacteriales</taxon>
        <taxon>Candidatus Fimisoma</taxon>
    </lineage>
</organism>
<evidence type="ECO:0000313" key="3">
    <source>
        <dbReference type="Proteomes" id="UP000824091"/>
    </source>
</evidence>
<gene>
    <name evidence="2" type="ORF">IAD16_07965</name>
</gene>
<evidence type="ECO:0000256" key="1">
    <source>
        <dbReference type="SAM" id="Coils"/>
    </source>
</evidence>
<dbReference type="AlphaFoldDB" id="A0A9D1L9K8"/>
<name>A0A9D1L9K8_9FIRM</name>
<proteinExistence type="predicted"/>
<protein>
    <submittedName>
        <fullName evidence="2">Uncharacterized protein</fullName>
    </submittedName>
</protein>
<reference evidence="2" key="2">
    <citation type="journal article" date="2021" name="PeerJ">
        <title>Extensive microbial diversity within the chicken gut microbiome revealed by metagenomics and culture.</title>
        <authorList>
            <person name="Gilroy R."/>
            <person name="Ravi A."/>
            <person name="Getino M."/>
            <person name="Pursley I."/>
            <person name="Horton D.L."/>
            <person name="Alikhan N.F."/>
            <person name="Baker D."/>
            <person name="Gharbi K."/>
            <person name="Hall N."/>
            <person name="Watson M."/>
            <person name="Adriaenssens E.M."/>
            <person name="Foster-Nyarko E."/>
            <person name="Jarju S."/>
            <person name="Secka A."/>
            <person name="Antonio M."/>
            <person name="Oren A."/>
            <person name="Chaudhuri R.R."/>
            <person name="La Ragione R."/>
            <person name="Hildebrand F."/>
            <person name="Pallen M.J."/>
        </authorList>
    </citation>
    <scope>NUCLEOTIDE SEQUENCE</scope>
    <source>
        <strain evidence="2">11300</strain>
    </source>
</reference>
<reference evidence="2" key="1">
    <citation type="submission" date="2020-10" db="EMBL/GenBank/DDBJ databases">
        <authorList>
            <person name="Gilroy R."/>
        </authorList>
    </citation>
    <scope>NUCLEOTIDE SEQUENCE</scope>
    <source>
        <strain evidence="2">11300</strain>
    </source>
</reference>
<sequence>MIIEDKAARLEAFEKMLDFVRKNYEDSLSKMEELKAAGKNKTATYGQHMGNKMMYRNMLDIYKLFDLI</sequence>
<dbReference type="Proteomes" id="UP000824091">
    <property type="component" value="Unassembled WGS sequence"/>
</dbReference>
<feature type="coiled-coil region" evidence="1">
    <location>
        <begin position="3"/>
        <end position="37"/>
    </location>
</feature>